<dbReference type="InterPro" id="IPR042095">
    <property type="entry name" value="SUMF_sf"/>
</dbReference>
<dbReference type="Pfam" id="PF03781">
    <property type="entry name" value="FGE-sulfatase"/>
    <property type="match status" value="1"/>
</dbReference>
<dbReference type="Gene3D" id="3.90.1580.10">
    <property type="entry name" value="paralog of FGE (formylglycine-generating enzyme)"/>
    <property type="match status" value="1"/>
</dbReference>
<dbReference type="InterPro" id="IPR005532">
    <property type="entry name" value="SUMF_dom"/>
</dbReference>
<reference evidence="2" key="1">
    <citation type="journal article" date="2014" name="Int. J. Syst. Evol. Microbiol.">
        <title>Complete genome sequence of Corynebacterium casei LMG S-19264T (=DSM 44701T), isolated from a smear-ripened cheese.</title>
        <authorList>
            <consortium name="US DOE Joint Genome Institute (JGI-PGF)"/>
            <person name="Walter F."/>
            <person name="Albersmeier A."/>
            <person name="Kalinowski J."/>
            <person name="Ruckert C."/>
        </authorList>
    </citation>
    <scope>NUCLEOTIDE SEQUENCE</scope>
    <source>
        <strain evidence="2">VKM B-2935</strain>
    </source>
</reference>
<dbReference type="PANTHER" id="PTHR23150:SF19">
    <property type="entry name" value="FORMYLGLYCINE-GENERATING ENZYME"/>
    <property type="match status" value="1"/>
</dbReference>
<gene>
    <name evidence="2" type="ORF">GCM10017655_39550</name>
</gene>
<dbReference type="InterPro" id="IPR051043">
    <property type="entry name" value="Sulfatase_Mod_Factor_Kinase"/>
</dbReference>
<accession>A0A9W6K9S9</accession>
<dbReference type="InterPro" id="IPR016187">
    <property type="entry name" value="CTDL_fold"/>
</dbReference>
<dbReference type="Proteomes" id="UP001143328">
    <property type="component" value="Unassembled WGS sequence"/>
</dbReference>
<comment type="caution">
    <text evidence="2">The sequence shown here is derived from an EMBL/GenBank/DDBJ whole genome shotgun (WGS) entry which is preliminary data.</text>
</comment>
<dbReference type="RefSeq" id="WP_271197057.1">
    <property type="nucleotide sequence ID" value="NZ_BSFN01000015.1"/>
</dbReference>
<feature type="domain" description="Sulfatase-modifying factor enzyme-like" evidence="1">
    <location>
        <begin position="32"/>
        <end position="227"/>
    </location>
</feature>
<dbReference type="EMBL" id="BSFN01000015">
    <property type="protein sequence ID" value="GLK90891.1"/>
    <property type="molecule type" value="Genomic_DNA"/>
</dbReference>
<proteinExistence type="predicted"/>
<keyword evidence="3" id="KW-1185">Reference proteome</keyword>
<dbReference type="SUPFAM" id="SSF56436">
    <property type="entry name" value="C-type lectin-like"/>
    <property type="match status" value="1"/>
</dbReference>
<name>A0A9W6K9S9_9PSED</name>
<organism evidence="2 3">
    <name type="scientific">Pseudomonas turukhanskensis</name>
    <dbReference type="NCBI Taxonomy" id="1806536"/>
    <lineage>
        <taxon>Bacteria</taxon>
        <taxon>Pseudomonadati</taxon>
        <taxon>Pseudomonadota</taxon>
        <taxon>Gammaproteobacteria</taxon>
        <taxon>Pseudomonadales</taxon>
        <taxon>Pseudomonadaceae</taxon>
        <taxon>Pseudomonas</taxon>
    </lineage>
</organism>
<dbReference type="GO" id="GO:0120147">
    <property type="term" value="F:formylglycine-generating oxidase activity"/>
    <property type="evidence" value="ECO:0007669"/>
    <property type="project" value="TreeGrafter"/>
</dbReference>
<reference evidence="2" key="2">
    <citation type="submission" date="2023-01" db="EMBL/GenBank/DDBJ databases">
        <authorList>
            <person name="Sun Q."/>
            <person name="Evtushenko L."/>
        </authorList>
    </citation>
    <scope>NUCLEOTIDE SEQUENCE</scope>
    <source>
        <strain evidence="2">VKM B-2935</strain>
    </source>
</reference>
<evidence type="ECO:0000313" key="3">
    <source>
        <dbReference type="Proteomes" id="UP001143328"/>
    </source>
</evidence>
<protein>
    <recommendedName>
        <fullName evidence="1">Sulfatase-modifying factor enzyme-like domain-containing protein</fullName>
    </recommendedName>
</protein>
<dbReference type="PANTHER" id="PTHR23150">
    <property type="entry name" value="SULFATASE MODIFYING FACTOR 1, 2"/>
    <property type="match status" value="1"/>
</dbReference>
<evidence type="ECO:0000313" key="2">
    <source>
        <dbReference type="EMBL" id="GLK90891.1"/>
    </source>
</evidence>
<dbReference type="AlphaFoldDB" id="A0A9W6K9S9"/>
<sequence>MDRLGAALLGLFAVVGGESVVPDRQTYMADVAAGTVKYQLPEATGPIEESVEAFHIMRRQVSQAEYAACVRDGGCKALDKPWHESRDGRRPVVGLSWLDAKAYAQWLSASTGNRHRLPRYAEWLHAVGPDYVMDQPLADAAANPASEQAQQRLLRFTKQGSSGALSLAENVWEWTDTCFAGAADGACGAHIAAGRHLSALSDLERDPVAGAASAGAVPTHVGLRLVRE</sequence>
<evidence type="ECO:0000259" key="1">
    <source>
        <dbReference type="Pfam" id="PF03781"/>
    </source>
</evidence>